<keyword evidence="1" id="KW-0732">Signal</keyword>
<keyword evidence="3" id="KW-1185">Reference proteome</keyword>
<proteinExistence type="predicted"/>
<dbReference type="SUPFAM" id="SSF49464">
    <property type="entry name" value="Carboxypeptidase regulatory domain-like"/>
    <property type="match status" value="1"/>
</dbReference>
<dbReference type="InterPro" id="IPR008969">
    <property type="entry name" value="CarboxyPept-like_regulatory"/>
</dbReference>
<evidence type="ECO:0000313" key="3">
    <source>
        <dbReference type="Proteomes" id="UP000829925"/>
    </source>
</evidence>
<evidence type="ECO:0000256" key="1">
    <source>
        <dbReference type="SAM" id="SignalP"/>
    </source>
</evidence>
<protein>
    <submittedName>
        <fullName evidence="2">Carboxypeptidase-like regulatory domain-containing protein</fullName>
    </submittedName>
</protein>
<accession>A0A8T9SVL7</accession>
<keyword evidence="2" id="KW-0378">Hydrolase</keyword>
<sequence>MLRYKYRYISKIYSLLPFISLLAPCAGYAQASVVVGTVQDVGTKAAVPFAVVEIPTYHLGVQADQQGHFSLSLPSNLAPTDSLTVSALGYQRRRVALAAASHITLQPLPIALREVVVHGTKSAPVVLGPQKKAGWSSGFGESGLTADKRAGWQVAYFFAQPPTGQLTAVRFYVKRGNQRRCAAQLLQAPFRVRVYAADGPSGAPGTDLLTETVLAAASKPGWLTVSLTSFNLPTSAAGFFVAMEWLYTDARYLCQTTSVNHTTKERKAITHYGQQLGGYHQEQDQKAAWYLSAGYPWQQMPSFTAAGKLPLFSEPAIQAIIQP</sequence>
<dbReference type="AlphaFoldDB" id="A0A8T9SVL7"/>
<reference evidence="2 3" key="1">
    <citation type="submission" date="2022-04" db="EMBL/GenBank/DDBJ databases">
        <title>Hymenobacter sp. isolated from the air.</title>
        <authorList>
            <person name="Won M."/>
            <person name="Lee C.-M."/>
            <person name="Woen H.-Y."/>
            <person name="Kwon S.-W."/>
        </authorList>
    </citation>
    <scope>NUCLEOTIDE SEQUENCE [LARGE SCALE GENOMIC DNA]</scope>
    <source>
        <strain evidence="3">5413 J-13</strain>
    </source>
</reference>
<gene>
    <name evidence="2" type="ORF">MUN82_17665</name>
</gene>
<dbReference type="GO" id="GO:0004180">
    <property type="term" value="F:carboxypeptidase activity"/>
    <property type="evidence" value="ECO:0007669"/>
    <property type="project" value="UniProtKB-KW"/>
</dbReference>
<dbReference type="Proteomes" id="UP000829925">
    <property type="component" value="Chromosome"/>
</dbReference>
<dbReference type="Pfam" id="PF13715">
    <property type="entry name" value="CarbopepD_reg_2"/>
    <property type="match status" value="1"/>
</dbReference>
<dbReference type="KEGG" id="haei:MUN82_17665"/>
<dbReference type="EMBL" id="CP095053">
    <property type="protein sequence ID" value="UOR04763.1"/>
    <property type="molecule type" value="Genomic_DNA"/>
</dbReference>
<keyword evidence="2" id="KW-0645">Protease</keyword>
<feature type="signal peptide" evidence="1">
    <location>
        <begin position="1"/>
        <end position="31"/>
    </location>
</feature>
<name>A0A8T9SVL7_9BACT</name>
<organism evidence="2 3">
    <name type="scientific">Hymenobacter aerilatus</name>
    <dbReference type="NCBI Taxonomy" id="2932251"/>
    <lineage>
        <taxon>Bacteria</taxon>
        <taxon>Pseudomonadati</taxon>
        <taxon>Bacteroidota</taxon>
        <taxon>Cytophagia</taxon>
        <taxon>Cytophagales</taxon>
        <taxon>Hymenobacteraceae</taxon>
        <taxon>Hymenobacter</taxon>
    </lineage>
</organism>
<evidence type="ECO:0000313" key="2">
    <source>
        <dbReference type="EMBL" id="UOR04763.1"/>
    </source>
</evidence>
<keyword evidence="2" id="KW-0121">Carboxypeptidase</keyword>
<feature type="chain" id="PRO_5035801285" evidence="1">
    <location>
        <begin position="32"/>
        <end position="323"/>
    </location>
</feature>
<dbReference type="RefSeq" id="WP_245092592.1">
    <property type="nucleotide sequence ID" value="NZ_CP095053.1"/>
</dbReference>